<dbReference type="AlphaFoldDB" id="A0AA94JP22"/>
<protein>
    <submittedName>
        <fullName evidence="2">DUF2931 family protein</fullName>
    </submittedName>
</protein>
<feature type="chain" id="PRO_5043279348" evidence="1">
    <location>
        <begin position="24"/>
        <end position="359"/>
    </location>
</feature>
<reference evidence="2" key="1">
    <citation type="submission" date="2018-12" db="EMBL/GenBank/DDBJ databases">
        <title>Draft genome sequence of Flaovobacterium columnare BGFS27 isolated from channel catfish in Alabama.</title>
        <authorList>
            <person name="Cai W."/>
            <person name="Arias C."/>
        </authorList>
    </citation>
    <scope>NUCLEOTIDE SEQUENCE [LARGE SCALE GENOMIC DNA]</scope>
    <source>
        <strain evidence="2">BGFS27</strain>
    </source>
</reference>
<keyword evidence="1" id="KW-0732">Signal</keyword>
<proteinExistence type="predicted"/>
<accession>A0AA94JP22</accession>
<comment type="caution">
    <text evidence="2">The sequence shown here is derived from an EMBL/GenBank/DDBJ whole genome shotgun (WGS) entry which is preliminary data.</text>
</comment>
<sequence length="359" mass="41785">MDKLIQQAMVLLLLLTISCNTMKKEAPPQWTPEMCQPKETLGENTNIYRVELVEDEIYTLEGKIAHMPFGGSSGEWGASGASYTDQYGTPIGATIVYYAGYEDKFYRLEAKFDVEKMKKLVKEIHYPDESFLYQEDLNPDEPYKEGMFNSLIFGFAPQGMVVVWAGYLGAKIEVGRFHAKEITNKEEDKAFEKRLFASWSMNRAQVKARDFMPNASCALWDTYRKRYHIALDATSENKKFKLFYKEWWSFNGENKSYFRPEILTPTPVSRALPNRIIIDWETGYKDTYRGLVFLNEEAIFNHFKNIPEGSTHRFHVKIAADNSDMELFVDNTKIEVDSMRIWPSYEPGKYKDSYKENEK</sequence>
<evidence type="ECO:0000256" key="1">
    <source>
        <dbReference type="SAM" id="SignalP"/>
    </source>
</evidence>
<dbReference type="RefSeq" id="WP_088467085.1">
    <property type="nucleotide sequence ID" value="NZ_MTDB01000111.1"/>
</dbReference>
<dbReference type="EMBL" id="RWGX01000003">
    <property type="protein sequence ID" value="RVU88975.1"/>
    <property type="molecule type" value="Genomic_DNA"/>
</dbReference>
<dbReference type="Pfam" id="PF11153">
    <property type="entry name" value="DUF2931"/>
    <property type="match status" value="1"/>
</dbReference>
<dbReference type="PROSITE" id="PS51257">
    <property type="entry name" value="PROKAR_LIPOPROTEIN"/>
    <property type="match status" value="1"/>
</dbReference>
<evidence type="ECO:0000313" key="2">
    <source>
        <dbReference type="EMBL" id="RVU88975.1"/>
    </source>
</evidence>
<feature type="signal peptide" evidence="1">
    <location>
        <begin position="1"/>
        <end position="23"/>
    </location>
</feature>
<name>A0AA94JP22_9FLAO</name>
<organism evidence="2">
    <name type="scientific">Flavobacterium columnare</name>
    <dbReference type="NCBI Taxonomy" id="996"/>
    <lineage>
        <taxon>Bacteria</taxon>
        <taxon>Pseudomonadati</taxon>
        <taxon>Bacteroidota</taxon>
        <taxon>Flavobacteriia</taxon>
        <taxon>Flavobacteriales</taxon>
        <taxon>Flavobacteriaceae</taxon>
        <taxon>Flavobacterium</taxon>
    </lineage>
</organism>
<gene>
    <name evidence="2" type="ORF">EJB19_02180</name>
</gene>
<dbReference type="InterPro" id="IPR021326">
    <property type="entry name" value="DUF2931"/>
</dbReference>